<dbReference type="PANTHER" id="PTHR21177">
    <property type="entry name" value="IP06524P-RELATED"/>
    <property type="match status" value="1"/>
</dbReference>
<dbReference type="Proteomes" id="UP001381693">
    <property type="component" value="Unassembled WGS sequence"/>
</dbReference>
<comment type="caution">
    <text evidence="2">The sequence shown here is derived from an EMBL/GenBank/DDBJ whole genome shotgun (WGS) entry which is preliminary data.</text>
</comment>
<organism evidence="2 3">
    <name type="scientific">Halocaridina rubra</name>
    <name type="common">Hawaiian red shrimp</name>
    <dbReference type="NCBI Taxonomy" id="373956"/>
    <lineage>
        <taxon>Eukaryota</taxon>
        <taxon>Metazoa</taxon>
        <taxon>Ecdysozoa</taxon>
        <taxon>Arthropoda</taxon>
        <taxon>Crustacea</taxon>
        <taxon>Multicrustacea</taxon>
        <taxon>Malacostraca</taxon>
        <taxon>Eumalacostraca</taxon>
        <taxon>Eucarida</taxon>
        <taxon>Decapoda</taxon>
        <taxon>Pleocyemata</taxon>
        <taxon>Caridea</taxon>
        <taxon>Atyoidea</taxon>
        <taxon>Atyidae</taxon>
        <taxon>Halocaridina</taxon>
    </lineage>
</organism>
<sequence>MRMHIALILIPSRAGVEPDSSAKIPTTSATTTFASTNGINTTATTNAIVPDNTTAINNETEIKPVLSKHNNDTPSDNNFLFRRIIKEEWFVKNSTDAGSCVPRPCPIGELMFEKKCINITDNTVCNEGQMLYVDFTGLVHCDCKPNFIYDPWSGNCFALGDQGYCNFGQHLVMGANGTVNCEKNPCYLNGYAFHNDTKICYRKMFRGFCDEGFLIVHEVNRTAECGAIVAHSIFDLPTMRSCNGGTIRDYTGTCREQFTVPVSSFYPVMYGQCPLGFMKDPQGDCRKIHKLFG</sequence>
<proteinExistence type="predicted"/>
<accession>A0AAN8X2R7</accession>
<evidence type="ECO:0000259" key="1">
    <source>
        <dbReference type="Pfam" id="PF16033"/>
    </source>
</evidence>
<keyword evidence="3" id="KW-1185">Reference proteome</keyword>
<gene>
    <name evidence="2" type="ORF">SK128_019483</name>
</gene>
<evidence type="ECO:0000313" key="3">
    <source>
        <dbReference type="Proteomes" id="UP001381693"/>
    </source>
</evidence>
<protein>
    <recommendedName>
        <fullName evidence="1">DUF4789 domain-containing protein</fullName>
    </recommendedName>
</protein>
<dbReference type="EMBL" id="JAXCGZ010015167">
    <property type="protein sequence ID" value="KAK7071014.1"/>
    <property type="molecule type" value="Genomic_DNA"/>
</dbReference>
<dbReference type="AlphaFoldDB" id="A0AAN8X2R7"/>
<name>A0AAN8X2R7_HALRR</name>
<feature type="domain" description="DUF4789" evidence="1">
    <location>
        <begin position="125"/>
        <end position="187"/>
    </location>
</feature>
<reference evidence="2 3" key="1">
    <citation type="submission" date="2023-11" db="EMBL/GenBank/DDBJ databases">
        <title>Halocaridina rubra genome assembly.</title>
        <authorList>
            <person name="Smith C."/>
        </authorList>
    </citation>
    <scope>NUCLEOTIDE SEQUENCE [LARGE SCALE GENOMIC DNA]</scope>
    <source>
        <strain evidence="2">EP-1</strain>
        <tissue evidence="2">Whole</tissue>
    </source>
</reference>
<dbReference type="PANTHER" id="PTHR21177:SF7">
    <property type="entry name" value="GH11627P"/>
    <property type="match status" value="1"/>
</dbReference>
<dbReference type="Pfam" id="PF16033">
    <property type="entry name" value="DUF4789"/>
    <property type="match status" value="1"/>
</dbReference>
<dbReference type="InterPro" id="IPR031993">
    <property type="entry name" value="DUF4789"/>
</dbReference>
<evidence type="ECO:0000313" key="2">
    <source>
        <dbReference type="EMBL" id="KAK7071014.1"/>
    </source>
</evidence>